<comment type="caution">
    <text evidence="1">The sequence shown here is derived from an EMBL/GenBank/DDBJ whole genome shotgun (WGS) entry which is preliminary data.</text>
</comment>
<evidence type="ECO:0000313" key="2">
    <source>
        <dbReference type="Proteomes" id="UP001431783"/>
    </source>
</evidence>
<accession>A0AAW1TTA4</accession>
<evidence type="ECO:0000313" key="1">
    <source>
        <dbReference type="EMBL" id="KAK9871552.1"/>
    </source>
</evidence>
<gene>
    <name evidence="1" type="ORF">WA026_012930</name>
</gene>
<keyword evidence="2" id="KW-1185">Reference proteome</keyword>
<proteinExistence type="predicted"/>
<organism evidence="1 2">
    <name type="scientific">Henosepilachna vigintioctopunctata</name>
    <dbReference type="NCBI Taxonomy" id="420089"/>
    <lineage>
        <taxon>Eukaryota</taxon>
        <taxon>Metazoa</taxon>
        <taxon>Ecdysozoa</taxon>
        <taxon>Arthropoda</taxon>
        <taxon>Hexapoda</taxon>
        <taxon>Insecta</taxon>
        <taxon>Pterygota</taxon>
        <taxon>Neoptera</taxon>
        <taxon>Endopterygota</taxon>
        <taxon>Coleoptera</taxon>
        <taxon>Polyphaga</taxon>
        <taxon>Cucujiformia</taxon>
        <taxon>Coccinelloidea</taxon>
        <taxon>Coccinellidae</taxon>
        <taxon>Epilachninae</taxon>
        <taxon>Epilachnini</taxon>
        <taxon>Henosepilachna</taxon>
    </lineage>
</organism>
<dbReference type="EMBL" id="JARQZJ010000006">
    <property type="protein sequence ID" value="KAK9871552.1"/>
    <property type="molecule type" value="Genomic_DNA"/>
</dbReference>
<sequence length="138" mass="16179">MVFHINGREQKIGTRLRNFTQKLNQGLEAVQEMQKWHKATNANTLNMTILHAYQLAANYMEEVQQQHGRLLDVLFDRGHIYEPLTPEEVAKFIEQATTKLPSKLKILLKPVLKTSVQRSREDIWVYSHFIISELNSYE</sequence>
<dbReference type="AlphaFoldDB" id="A0AAW1TTA4"/>
<name>A0AAW1TTA4_9CUCU</name>
<protein>
    <submittedName>
        <fullName evidence="1">Uncharacterized protein</fullName>
    </submittedName>
</protein>
<reference evidence="1 2" key="1">
    <citation type="submission" date="2023-03" db="EMBL/GenBank/DDBJ databases">
        <title>Genome insight into feeding habits of ladybird beetles.</title>
        <authorList>
            <person name="Li H.-S."/>
            <person name="Huang Y.-H."/>
            <person name="Pang H."/>
        </authorList>
    </citation>
    <scope>NUCLEOTIDE SEQUENCE [LARGE SCALE GENOMIC DNA]</scope>
    <source>
        <strain evidence="1">SYSU_2023b</strain>
        <tissue evidence="1">Whole body</tissue>
    </source>
</reference>
<dbReference type="Proteomes" id="UP001431783">
    <property type="component" value="Unassembled WGS sequence"/>
</dbReference>